<dbReference type="InterPro" id="IPR001611">
    <property type="entry name" value="Leu-rich_rpt"/>
</dbReference>
<dbReference type="EMBL" id="BAABME010030928">
    <property type="protein sequence ID" value="GAA0143588.1"/>
    <property type="molecule type" value="Genomic_DNA"/>
</dbReference>
<sequence length="94" mass="10787">MARPFRGHVDEGIFSKMKKLRHLNLSHNRLSLVSKNNSSFPTSTVILWLASCNIREFELEFLRNVPEFYTIDLSTNNIREIPSCYGQSGAKLNS</sequence>
<dbReference type="Proteomes" id="UP001454036">
    <property type="component" value="Unassembled WGS sequence"/>
</dbReference>
<accession>A0AAV3NX95</accession>
<name>A0AAV3NX95_LITER</name>
<evidence type="ECO:0000313" key="2">
    <source>
        <dbReference type="Proteomes" id="UP001454036"/>
    </source>
</evidence>
<dbReference type="PROSITE" id="PS51450">
    <property type="entry name" value="LRR"/>
    <property type="match status" value="1"/>
</dbReference>
<dbReference type="AlphaFoldDB" id="A0AAV3NX95"/>
<organism evidence="1 2">
    <name type="scientific">Lithospermum erythrorhizon</name>
    <name type="common">Purple gromwell</name>
    <name type="synonym">Lithospermum officinale var. erythrorhizon</name>
    <dbReference type="NCBI Taxonomy" id="34254"/>
    <lineage>
        <taxon>Eukaryota</taxon>
        <taxon>Viridiplantae</taxon>
        <taxon>Streptophyta</taxon>
        <taxon>Embryophyta</taxon>
        <taxon>Tracheophyta</taxon>
        <taxon>Spermatophyta</taxon>
        <taxon>Magnoliopsida</taxon>
        <taxon>eudicotyledons</taxon>
        <taxon>Gunneridae</taxon>
        <taxon>Pentapetalae</taxon>
        <taxon>asterids</taxon>
        <taxon>lamiids</taxon>
        <taxon>Boraginales</taxon>
        <taxon>Boraginaceae</taxon>
        <taxon>Boraginoideae</taxon>
        <taxon>Lithospermeae</taxon>
        <taxon>Lithospermum</taxon>
    </lineage>
</organism>
<dbReference type="InterPro" id="IPR032675">
    <property type="entry name" value="LRR_dom_sf"/>
</dbReference>
<keyword evidence="2" id="KW-1185">Reference proteome</keyword>
<proteinExistence type="predicted"/>
<evidence type="ECO:0000313" key="1">
    <source>
        <dbReference type="EMBL" id="GAA0143588.1"/>
    </source>
</evidence>
<gene>
    <name evidence="1" type="ORF">LIER_42769</name>
</gene>
<comment type="caution">
    <text evidence="1">The sequence shown here is derived from an EMBL/GenBank/DDBJ whole genome shotgun (WGS) entry which is preliminary data.</text>
</comment>
<protein>
    <submittedName>
        <fullName evidence="1">Uncharacterized protein</fullName>
    </submittedName>
</protein>
<dbReference type="SUPFAM" id="SSF52058">
    <property type="entry name" value="L domain-like"/>
    <property type="match status" value="1"/>
</dbReference>
<dbReference type="Pfam" id="PF13855">
    <property type="entry name" value="LRR_8"/>
    <property type="match status" value="1"/>
</dbReference>
<dbReference type="Gene3D" id="3.80.10.10">
    <property type="entry name" value="Ribonuclease Inhibitor"/>
    <property type="match status" value="1"/>
</dbReference>
<reference evidence="1 2" key="1">
    <citation type="submission" date="2024-01" db="EMBL/GenBank/DDBJ databases">
        <title>The complete chloroplast genome sequence of Lithospermum erythrorhizon: insights into the phylogenetic relationship among Boraginaceae species and the maternal lineages of purple gromwells.</title>
        <authorList>
            <person name="Okada T."/>
            <person name="Watanabe K."/>
        </authorList>
    </citation>
    <scope>NUCLEOTIDE SEQUENCE [LARGE SCALE GENOMIC DNA]</scope>
</reference>